<dbReference type="EMBL" id="DQWE01000208">
    <property type="protein sequence ID" value="HDI82997.1"/>
    <property type="molecule type" value="Genomic_DNA"/>
</dbReference>
<keyword evidence="1" id="KW-0677">Repeat</keyword>
<dbReference type="Pfam" id="PF00431">
    <property type="entry name" value="CUB"/>
    <property type="match status" value="2"/>
</dbReference>
<comment type="caution">
    <text evidence="4">The sequence shown here is derived from an EMBL/GenBank/DDBJ whole genome shotgun (WGS) entry which is preliminary data.</text>
</comment>
<dbReference type="CDD" id="cd00041">
    <property type="entry name" value="CUB"/>
    <property type="match status" value="1"/>
</dbReference>
<dbReference type="PANTHER" id="PTHR24251">
    <property type="entry name" value="OVOCHYMASE-RELATED"/>
    <property type="match status" value="1"/>
</dbReference>
<feature type="domain" description="CUB" evidence="3">
    <location>
        <begin position="1080"/>
        <end position="1169"/>
    </location>
</feature>
<dbReference type="InterPro" id="IPR000859">
    <property type="entry name" value="CUB_dom"/>
</dbReference>
<dbReference type="Gene3D" id="2.60.120.290">
    <property type="entry name" value="Spermadhesin, CUB domain"/>
    <property type="match status" value="2"/>
</dbReference>
<dbReference type="InterPro" id="IPR026444">
    <property type="entry name" value="Secre_tail"/>
</dbReference>
<keyword evidence="2" id="KW-1015">Disulfide bond</keyword>
<name>A0A7C0VB10_UNCW3</name>
<organism evidence="4">
    <name type="scientific">candidate division WOR-3 bacterium</name>
    <dbReference type="NCBI Taxonomy" id="2052148"/>
    <lineage>
        <taxon>Bacteria</taxon>
        <taxon>Bacteria division WOR-3</taxon>
    </lineage>
</organism>
<dbReference type="Pfam" id="PF18962">
    <property type="entry name" value="Por_Secre_tail"/>
    <property type="match status" value="1"/>
</dbReference>
<proteinExistence type="predicted"/>
<dbReference type="InterPro" id="IPR035914">
    <property type="entry name" value="Sperma_CUB_dom_sf"/>
</dbReference>
<protein>
    <submittedName>
        <fullName evidence="4">T9SS type A sorting domain-containing protein</fullName>
    </submittedName>
</protein>
<dbReference type="Proteomes" id="UP000885847">
    <property type="component" value="Unassembled WGS sequence"/>
</dbReference>
<gene>
    <name evidence="4" type="ORF">ENF18_04310</name>
</gene>
<evidence type="ECO:0000256" key="2">
    <source>
        <dbReference type="ARBA" id="ARBA00023157"/>
    </source>
</evidence>
<evidence type="ECO:0000259" key="3">
    <source>
        <dbReference type="PROSITE" id="PS01180"/>
    </source>
</evidence>
<feature type="non-terminal residue" evidence="4">
    <location>
        <position position="1"/>
    </location>
</feature>
<accession>A0A7C0VB10</accession>
<evidence type="ECO:0000256" key="1">
    <source>
        <dbReference type="ARBA" id="ARBA00022737"/>
    </source>
</evidence>
<dbReference type="SMART" id="SM00042">
    <property type="entry name" value="CUB"/>
    <property type="match status" value="2"/>
</dbReference>
<dbReference type="SUPFAM" id="SSF49854">
    <property type="entry name" value="Spermadhesin, CUB domain"/>
    <property type="match status" value="2"/>
</dbReference>
<dbReference type="NCBIfam" id="TIGR04183">
    <property type="entry name" value="Por_Secre_tail"/>
    <property type="match status" value="1"/>
</dbReference>
<reference evidence="4" key="1">
    <citation type="journal article" date="2020" name="mSystems">
        <title>Genome- and Community-Level Interaction Insights into Carbon Utilization and Element Cycling Functions of Hydrothermarchaeota in Hydrothermal Sediment.</title>
        <authorList>
            <person name="Zhou Z."/>
            <person name="Liu Y."/>
            <person name="Xu W."/>
            <person name="Pan J."/>
            <person name="Luo Z.H."/>
            <person name="Li M."/>
        </authorList>
    </citation>
    <scope>NUCLEOTIDE SEQUENCE [LARGE SCALE GENOMIC DNA]</scope>
    <source>
        <strain evidence="4">HyVt-102</strain>
    </source>
</reference>
<sequence>LTISDFQGTITNDPDWAFYGSGYVTIGSYPYSVTIPISFSSTPEGKLVGTFSGTIALTDSSGITVNIYGVEITITESGISGKGHLDVNGYEADVEFYAGFDGTLQGTIKNGYFNLGYIVLSDIDMTLSPFTASGIILIPDISGSIGFQLVADGNGGLELQIPAMSFTIDGFQVAGSFSFADSMLILTGSVSLPGGGSGSIDYLSLTKEGIDSCHISLDHITVSGYTLINGTGIFGRDPDRLIISASFDLSTTGFVDTLYFSSLSLSPDGNILSCEGIGVSGIHISGFTFSGMIEITSNYVIVHSASADLSSIGAGNVSVLELVFDRDGNFISVSAFGITGVNVGVFQGDGWAKFFDDGVSITGMVTLDNIGYFHCINLMLDYDGNILGLTKGEADVTIGEYGFYGDVEIPDTDRIYISGDLRVPDFISGSAGGSILLHRVEDGQGILGLGYDVLAGSVSIPGFEISGYQFTGGSFGFDSIGMNGEAEIDIPNIAGFYLTFSIDWDGTFHYAEITTSGLNIPLGETGLVLTGAGGGLYYYDSTDVWEVMLTGTVEDATHTLSIIATLEVYTDGYITGVGHMAIDDYVYGSAGFSIDIPGDSLTASAWIGEDPDEGISTWGCYIRGEAQLMYNWANVEATGIGNIDISIWFINLGADMGFAYNTTWPYIYGPYYMERLYTHGFGAAAILNDYLYGINVQWNGSGFDFDTWSGSMGNTPGNAPYVHDYLLAGAYPDEGMDWDYLGGEDKIEPYDSYNSIGGKVWFGGQTDSTGFLNLNSYFPDVTSGVCYAHIYIDYHDTTSVWLRYGIVGDYKIFLNGYPVATGQNTYAQPDRDSVPLNLEQGWNRLMVKNRKITGDWGMYLRLTDADGNEVPFLTCQPDEPEANVTFHDRCYTFNSDNWERTGNIYISNGTIAVQSDGHKLYETIIRDINTYNRENYPTIKSEFKLTGTARNDSTIIAVDGYDSNGFYHICGVLYYYDNSKGEGVLAPLTSHRIKSKSLEKSINVGEWYTQELVFHPEYINCYIYRAGEERPIEPFFTDSSYNWNPSFFATAGGDDNILYLDNIVVKQEWEKDETVAFSSPHPYPNDTTMEWVIYKKDASAIRIHFSSFSIENYFDSLVVLDGNGNIWGTYNGDMGRFTSCTVPGKTAIVRLITDPASNGYGFDVDFVQYYKDYPVWFNIPENISTEHPYQNNSHHEWTVSYPGARAMRITFSNFYLEDGHDFVYLYDKNNVLYATYTGHIGNFSSRGIPGDQIKIVFESDNAVQEYGFDIKIAGYVGEDWTGEEKPEITEEYIKPVNTIISDKFNIHLLSMETRTAHIKIYDVTGREILSNEIKVHKGLNIISLPLDRIPSGTYFAAVKSGKNVLRQKFIKIK</sequence>
<dbReference type="PROSITE" id="PS01180">
    <property type="entry name" value="CUB"/>
    <property type="match status" value="1"/>
</dbReference>
<evidence type="ECO:0000313" key="4">
    <source>
        <dbReference type="EMBL" id="HDI82997.1"/>
    </source>
</evidence>